<accession>A0A1I2GTK5</accession>
<dbReference type="Pfam" id="PF11316">
    <property type="entry name" value="Rhamno_transf"/>
    <property type="match status" value="1"/>
</dbReference>
<keyword evidence="1" id="KW-0808">Transferase</keyword>
<dbReference type="InterPro" id="IPR021466">
    <property type="entry name" value="Put_rhamnosyl_transferase"/>
</dbReference>
<dbReference type="GO" id="GO:0016740">
    <property type="term" value="F:transferase activity"/>
    <property type="evidence" value="ECO:0007669"/>
    <property type="project" value="UniProtKB-KW"/>
</dbReference>
<reference evidence="2" key="1">
    <citation type="submission" date="2016-10" db="EMBL/GenBank/DDBJ databases">
        <authorList>
            <person name="Varghese N."/>
            <person name="Submissions S."/>
        </authorList>
    </citation>
    <scope>NUCLEOTIDE SEQUENCE [LARGE SCALE GENOMIC DNA]</scope>
    <source>
        <strain evidence="2">CGMCC 1.10784</strain>
    </source>
</reference>
<keyword evidence="2" id="KW-1185">Reference proteome</keyword>
<proteinExistence type="predicted"/>
<organism evidence="1 2">
    <name type="scientific">Paenibacillus catalpae</name>
    <dbReference type="NCBI Taxonomy" id="1045775"/>
    <lineage>
        <taxon>Bacteria</taxon>
        <taxon>Bacillati</taxon>
        <taxon>Bacillota</taxon>
        <taxon>Bacilli</taxon>
        <taxon>Bacillales</taxon>
        <taxon>Paenibacillaceae</taxon>
        <taxon>Paenibacillus</taxon>
    </lineage>
</organism>
<gene>
    <name evidence="1" type="ORF">SAMN05216378_5474</name>
</gene>
<sequence length="235" mass="27553">MAKTIVVEIEFNNRSNRGGVYKIGLTPQWIKYRMAVFMKFTLQSLLKQTNQNFHAFIRYTERTEATVRAALAKYPKLPANIRFVAENKYQDKLRKTVGSSPYLYLVRLDCDDTYHRTYIDQLHKYKPKAGTRALINQAGYIYDSVRHRIATVSKSSPPFYTWIYKSEQYFNGFRYKTVDGHSGVIKHSHEILTTAGKRNYMVVVHKRNTLNQRLLNRHKFIASKIKVNAILSKYI</sequence>
<protein>
    <submittedName>
        <fullName evidence="1">Putative rhamnosyl transferase</fullName>
    </submittedName>
</protein>
<evidence type="ECO:0000313" key="2">
    <source>
        <dbReference type="Proteomes" id="UP000198855"/>
    </source>
</evidence>
<dbReference type="EMBL" id="FOMT01000006">
    <property type="protein sequence ID" value="SFF20965.1"/>
    <property type="molecule type" value="Genomic_DNA"/>
</dbReference>
<dbReference type="AlphaFoldDB" id="A0A1I2GTK5"/>
<dbReference type="STRING" id="1045775.SAMN05216378_5474"/>
<name>A0A1I2GTK5_9BACL</name>
<evidence type="ECO:0000313" key="1">
    <source>
        <dbReference type="EMBL" id="SFF20965.1"/>
    </source>
</evidence>
<dbReference type="RefSeq" id="WP_175533028.1">
    <property type="nucleotide sequence ID" value="NZ_FOMT01000006.1"/>
</dbReference>
<dbReference type="Proteomes" id="UP000198855">
    <property type="component" value="Unassembled WGS sequence"/>
</dbReference>